<dbReference type="AlphaFoldDB" id="X1NIK1"/>
<organism evidence="1">
    <name type="scientific">marine sediment metagenome</name>
    <dbReference type="NCBI Taxonomy" id="412755"/>
    <lineage>
        <taxon>unclassified sequences</taxon>
        <taxon>metagenomes</taxon>
        <taxon>ecological metagenomes</taxon>
    </lineage>
</organism>
<protein>
    <submittedName>
        <fullName evidence="1">Uncharacterized protein</fullName>
    </submittedName>
</protein>
<name>X1NIK1_9ZZZZ</name>
<evidence type="ECO:0000313" key="1">
    <source>
        <dbReference type="EMBL" id="GAI18489.1"/>
    </source>
</evidence>
<gene>
    <name evidence="1" type="ORF">S06H3_36538</name>
</gene>
<dbReference type="EMBL" id="BARV01022143">
    <property type="protein sequence ID" value="GAI18489.1"/>
    <property type="molecule type" value="Genomic_DNA"/>
</dbReference>
<accession>X1NIK1</accession>
<sequence>MAWEAEPARYLLGKGKVLCGKEREENKQSAGISMHPLNQFYRLLDQF</sequence>
<comment type="caution">
    <text evidence="1">The sequence shown here is derived from an EMBL/GenBank/DDBJ whole genome shotgun (WGS) entry which is preliminary data.</text>
</comment>
<reference evidence="1" key="1">
    <citation type="journal article" date="2014" name="Front. Microbiol.">
        <title>High frequency of phylogenetically diverse reductive dehalogenase-homologous genes in deep subseafloor sedimentary metagenomes.</title>
        <authorList>
            <person name="Kawai M."/>
            <person name="Futagami T."/>
            <person name="Toyoda A."/>
            <person name="Takaki Y."/>
            <person name="Nishi S."/>
            <person name="Hori S."/>
            <person name="Arai W."/>
            <person name="Tsubouchi T."/>
            <person name="Morono Y."/>
            <person name="Uchiyama I."/>
            <person name="Ito T."/>
            <person name="Fujiyama A."/>
            <person name="Inagaki F."/>
            <person name="Takami H."/>
        </authorList>
    </citation>
    <scope>NUCLEOTIDE SEQUENCE</scope>
    <source>
        <strain evidence="1">Expedition CK06-06</strain>
    </source>
</reference>
<proteinExistence type="predicted"/>